<evidence type="ECO:0000313" key="3">
    <source>
        <dbReference type="Proteomes" id="UP000507470"/>
    </source>
</evidence>
<feature type="region of interest" description="Disordered" evidence="1">
    <location>
        <begin position="139"/>
        <end position="211"/>
    </location>
</feature>
<sequence>MPQHESNCFKNKITEDNDDDDLLKSHEGRCMIYLQADIYVVAKITKMRFILTFVIVEISNRRNIRWLTLINKKYNINNVFQLVLANEQQKEEEFVHLRGDVYVTLNSKYPTVDLRHFWKTEDSDNRVATTRGIALKTLLSEENKTTSGPNNQPAASGSATYDTEPFGSATYSTYKPEHNLPSSRGSAEMPPPPPPYTTPKKKKKNRRRLPW</sequence>
<name>A0A6J8BBH9_MYTCO</name>
<dbReference type="AlphaFoldDB" id="A0A6J8BBH9"/>
<dbReference type="Proteomes" id="UP000507470">
    <property type="component" value="Unassembled WGS sequence"/>
</dbReference>
<feature type="compositionally biased region" description="Basic residues" evidence="1">
    <location>
        <begin position="199"/>
        <end position="211"/>
    </location>
</feature>
<protein>
    <submittedName>
        <fullName evidence="2">Uncharacterized protein</fullName>
    </submittedName>
</protein>
<reference evidence="2 3" key="1">
    <citation type="submission" date="2020-06" db="EMBL/GenBank/DDBJ databases">
        <authorList>
            <person name="Li R."/>
            <person name="Bekaert M."/>
        </authorList>
    </citation>
    <scope>NUCLEOTIDE SEQUENCE [LARGE SCALE GENOMIC DNA]</scope>
    <source>
        <strain evidence="3">wild</strain>
    </source>
</reference>
<proteinExistence type="predicted"/>
<dbReference type="EMBL" id="CACVKT020002723">
    <property type="protein sequence ID" value="CAC5379467.1"/>
    <property type="molecule type" value="Genomic_DNA"/>
</dbReference>
<evidence type="ECO:0000313" key="2">
    <source>
        <dbReference type="EMBL" id="CAC5379467.1"/>
    </source>
</evidence>
<feature type="compositionally biased region" description="Polar residues" evidence="1">
    <location>
        <begin position="145"/>
        <end position="161"/>
    </location>
</feature>
<gene>
    <name evidence="2" type="ORF">MCOR_15535</name>
</gene>
<evidence type="ECO:0000256" key="1">
    <source>
        <dbReference type="SAM" id="MobiDB-lite"/>
    </source>
</evidence>
<dbReference type="OrthoDB" id="6042816at2759"/>
<keyword evidence="3" id="KW-1185">Reference proteome</keyword>
<accession>A0A6J8BBH9</accession>
<organism evidence="2 3">
    <name type="scientific">Mytilus coruscus</name>
    <name type="common">Sea mussel</name>
    <dbReference type="NCBI Taxonomy" id="42192"/>
    <lineage>
        <taxon>Eukaryota</taxon>
        <taxon>Metazoa</taxon>
        <taxon>Spiralia</taxon>
        <taxon>Lophotrochozoa</taxon>
        <taxon>Mollusca</taxon>
        <taxon>Bivalvia</taxon>
        <taxon>Autobranchia</taxon>
        <taxon>Pteriomorphia</taxon>
        <taxon>Mytilida</taxon>
        <taxon>Mytiloidea</taxon>
        <taxon>Mytilidae</taxon>
        <taxon>Mytilinae</taxon>
        <taxon>Mytilus</taxon>
    </lineage>
</organism>